<dbReference type="PANTHER" id="PTHR34035">
    <property type="entry name" value="TESTIS-EXPRESSED PROTEIN 47"/>
    <property type="match status" value="1"/>
</dbReference>
<dbReference type="Gene3D" id="3.30.70.100">
    <property type="match status" value="1"/>
</dbReference>
<sequence>MASVIEDGRDSLLEAQRTSLLDIIEDRNRTLNKKRLLDRVVIISRMTHQNLNDIGQWFEKYIRDVQNRKQSEGVSGLLLLYPKHCVHVIETCSDITLELMKQLKEDEESGSGNTSVSKILVISHDIPHRQYNQWSYRVVDIEAPKIEEYETTEEVQSLVCDIIMQLLKLGGFISRQPKNSTESLHDKVPELLPPQDIVDYLLVKEEDCVMTPKEFVHMYEQPYDVPLAIDYVWPLPARTLPYNN</sequence>
<organism evidence="1">
    <name type="scientific">Capitella teleta</name>
    <name type="common">Polychaete worm</name>
    <dbReference type="NCBI Taxonomy" id="283909"/>
    <lineage>
        <taxon>Eukaryota</taxon>
        <taxon>Metazoa</taxon>
        <taxon>Spiralia</taxon>
        <taxon>Lophotrochozoa</taxon>
        <taxon>Annelida</taxon>
        <taxon>Polychaeta</taxon>
        <taxon>Sedentaria</taxon>
        <taxon>Scolecida</taxon>
        <taxon>Capitellidae</taxon>
        <taxon>Capitella</taxon>
    </lineage>
</organism>
<name>R7V9Z1_CAPTE</name>
<dbReference type="Pfam" id="PF24787">
    <property type="entry name" value="TEX47"/>
    <property type="match status" value="1"/>
</dbReference>
<dbReference type="Proteomes" id="UP000014760">
    <property type="component" value="Unassembled WGS sequence"/>
</dbReference>
<dbReference type="EnsemblMetazoa" id="CapteT219432">
    <property type="protein sequence ID" value="CapteP219432"/>
    <property type="gene ID" value="CapteG219432"/>
</dbReference>
<proteinExistence type="predicted"/>
<evidence type="ECO:0000313" key="3">
    <source>
        <dbReference type="Proteomes" id="UP000014760"/>
    </source>
</evidence>
<dbReference type="PANTHER" id="PTHR34035:SF1">
    <property type="entry name" value="TESTIS-EXPRESSED PROTEIN 47"/>
    <property type="match status" value="1"/>
</dbReference>
<keyword evidence="3" id="KW-1185">Reference proteome</keyword>
<protein>
    <recommendedName>
        <fullName evidence="4">BLUF domain-containing protein</fullName>
    </recommendedName>
</protein>
<evidence type="ECO:0000313" key="1">
    <source>
        <dbReference type="EMBL" id="ELU15643.1"/>
    </source>
</evidence>
<dbReference type="EMBL" id="AMQN01004511">
    <property type="status" value="NOT_ANNOTATED_CDS"/>
    <property type="molecule type" value="Genomic_DNA"/>
</dbReference>
<reference evidence="3" key="1">
    <citation type="submission" date="2012-12" db="EMBL/GenBank/DDBJ databases">
        <authorList>
            <person name="Hellsten U."/>
            <person name="Grimwood J."/>
            <person name="Chapman J.A."/>
            <person name="Shapiro H."/>
            <person name="Aerts A."/>
            <person name="Otillar R.P."/>
            <person name="Terry A.Y."/>
            <person name="Boore J.L."/>
            <person name="Simakov O."/>
            <person name="Marletaz F."/>
            <person name="Cho S.-J."/>
            <person name="Edsinger-Gonzales E."/>
            <person name="Havlak P."/>
            <person name="Kuo D.-H."/>
            <person name="Larsson T."/>
            <person name="Lv J."/>
            <person name="Arendt D."/>
            <person name="Savage R."/>
            <person name="Osoegawa K."/>
            <person name="de Jong P."/>
            <person name="Lindberg D.R."/>
            <person name="Seaver E.C."/>
            <person name="Weisblat D.A."/>
            <person name="Putnam N.H."/>
            <person name="Grigoriev I.V."/>
            <person name="Rokhsar D.S."/>
        </authorList>
    </citation>
    <scope>NUCLEOTIDE SEQUENCE</scope>
    <source>
        <strain evidence="3">I ESC-2004</strain>
    </source>
</reference>
<dbReference type="InterPro" id="IPR055308">
    <property type="entry name" value="TEX47-like"/>
</dbReference>
<dbReference type="OMA" id="MDSERTW"/>
<dbReference type="HOGENOM" id="CLU_089495_0_0_1"/>
<dbReference type="AlphaFoldDB" id="R7V9Z1"/>
<evidence type="ECO:0008006" key="4">
    <source>
        <dbReference type="Google" id="ProtNLM"/>
    </source>
</evidence>
<reference evidence="1 3" key="2">
    <citation type="journal article" date="2013" name="Nature">
        <title>Insights into bilaterian evolution from three spiralian genomes.</title>
        <authorList>
            <person name="Simakov O."/>
            <person name="Marletaz F."/>
            <person name="Cho S.J."/>
            <person name="Edsinger-Gonzales E."/>
            <person name="Havlak P."/>
            <person name="Hellsten U."/>
            <person name="Kuo D.H."/>
            <person name="Larsson T."/>
            <person name="Lv J."/>
            <person name="Arendt D."/>
            <person name="Savage R."/>
            <person name="Osoegawa K."/>
            <person name="de Jong P."/>
            <person name="Grimwood J."/>
            <person name="Chapman J.A."/>
            <person name="Shapiro H."/>
            <person name="Aerts A."/>
            <person name="Otillar R.P."/>
            <person name="Terry A.Y."/>
            <person name="Boore J.L."/>
            <person name="Grigoriev I.V."/>
            <person name="Lindberg D.R."/>
            <person name="Seaver E.C."/>
            <person name="Weisblat D.A."/>
            <person name="Putnam N.H."/>
            <person name="Rokhsar D.S."/>
        </authorList>
    </citation>
    <scope>NUCLEOTIDE SEQUENCE</scope>
    <source>
        <strain evidence="1 3">I ESC-2004</strain>
    </source>
</reference>
<dbReference type="OrthoDB" id="548795at2759"/>
<accession>R7V9Z1</accession>
<dbReference type="EMBL" id="KB293691">
    <property type="protein sequence ID" value="ELU15643.1"/>
    <property type="molecule type" value="Genomic_DNA"/>
</dbReference>
<gene>
    <name evidence="1" type="ORF">CAPTEDRAFT_219432</name>
</gene>
<evidence type="ECO:0000313" key="2">
    <source>
        <dbReference type="EnsemblMetazoa" id="CapteP219432"/>
    </source>
</evidence>
<reference evidence="2" key="3">
    <citation type="submission" date="2015-06" db="UniProtKB">
        <authorList>
            <consortium name="EnsemblMetazoa"/>
        </authorList>
    </citation>
    <scope>IDENTIFICATION</scope>
</reference>